<dbReference type="Proteomes" id="UP000516173">
    <property type="component" value="Chromosome"/>
</dbReference>
<dbReference type="PANTHER" id="PTHR43591">
    <property type="entry name" value="METHYLTRANSFERASE"/>
    <property type="match status" value="1"/>
</dbReference>
<dbReference type="AlphaFoldDB" id="A0A7G1KKZ6"/>
<dbReference type="PANTHER" id="PTHR43591:SF24">
    <property type="entry name" value="2-METHOXY-6-POLYPRENYL-1,4-BENZOQUINOL METHYLASE, MITOCHONDRIAL"/>
    <property type="match status" value="1"/>
</dbReference>
<dbReference type="EMBL" id="AP023396">
    <property type="protein sequence ID" value="BCK55915.1"/>
    <property type="molecule type" value="Genomic_DNA"/>
</dbReference>
<dbReference type="SUPFAM" id="SSF53335">
    <property type="entry name" value="S-adenosyl-L-methionine-dependent methyltransferases"/>
    <property type="match status" value="1"/>
</dbReference>
<accession>A0A7G1KKZ6</accession>
<gene>
    <name evidence="2" type="ORF">NWFMUON74_36870</name>
</gene>
<dbReference type="InterPro" id="IPR029063">
    <property type="entry name" value="SAM-dependent_MTases_sf"/>
</dbReference>
<dbReference type="RefSeq" id="WP_187683084.1">
    <property type="nucleotide sequence ID" value="NZ_AP023396.1"/>
</dbReference>
<reference evidence="2 3" key="1">
    <citation type="submission" date="2020-08" db="EMBL/GenBank/DDBJ databases">
        <title>Genome Sequencing of Nocardia wallacei strain FMUON74 and assembly.</title>
        <authorList>
            <person name="Toyokawa M."/>
            <person name="Uesaka K."/>
        </authorList>
    </citation>
    <scope>NUCLEOTIDE SEQUENCE [LARGE SCALE GENOMIC DNA]</scope>
    <source>
        <strain evidence="2 3">FMUON74</strain>
    </source>
</reference>
<dbReference type="GeneID" id="80348210"/>
<protein>
    <recommendedName>
        <fullName evidence="1">Methyltransferase domain-containing protein</fullName>
    </recommendedName>
</protein>
<proteinExistence type="predicted"/>
<evidence type="ECO:0000259" key="1">
    <source>
        <dbReference type="Pfam" id="PF13649"/>
    </source>
</evidence>
<dbReference type="Pfam" id="PF13649">
    <property type="entry name" value="Methyltransf_25"/>
    <property type="match status" value="1"/>
</dbReference>
<dbReference type="GO" id="GO:0008168">
    <property type="term" value="F:methyltransferase activity"/>
    <property type="evidence" value="ECO:0007669"/>
    <property type="project" value="TreeGrafter"/>
</dbReference>
<dbReference type="CDD" id="cd02440">
    <property type="entry name" value="AdoMet_MTases"/>
    <property type="match status" value="1"/>
</dbReference>
<keyword evidence="3" id="KW-1185">Reference proteome</keyword>
<evidence type="ECO:0000313" key="3">
    <source>
        <dbReference type="Proteomes" id="UP000516173"/>
    </source>
</evidence>
<evidence type="ECO:0000313" key="2">
    <source>
        <dbReference type="EMBL" id="BCK55915.1"/>
    </source>
</evidence>
<dbReference type="InterPro" id="IPR041698">
    <property type="entry name" value="Methyltransf_25"/>
</dbReference>
<name>A0A7G1KKZ6_9NOCA</name>
<organism evidence="2 3">
    <name type="scientific">Nocardia wallacei</name>
    <dbReference type="NCBI Taxonomy" id="480035"/>
    <lineage>
        <taxon>Bacteria</taxon>
        <taxon>Bacillati</taxon>
        <taxon>Actinomycetota</taxon>
        <taxon>Actinomycetes</taxon>
        <taxon>Mycobacteriales</taxon>
        <taxon>Nocardiaceae</taxon>
        <taxon>Nocardia</taxon>
    </lineage>
</organism>
<dbReference type="KEGG" id="nwl:NWFMUON74_36870"/>
<dbReference type="Gene3D" id="3.40.50.150">
    <property type="entry name" value="Vaccinia Virus protein VP39"/>
    <property type="match status" value="1"/>
</dbReference>
<feature type="domain" description="Methyltransferase" evidence="1">
    <location>
        <begin position="48"/>
        <end position="142"/>
    </location>
</feature>
<sequence length="225" mass="23997">MGLFRDITSTYSGFESWFYDRTVAGSVLASQAGLVDSLLADVAIGGSVLDVGCGGGHLALAVAERADDVSVVGVDLSADQVERATQRAAGLRDRVTFRVASATELPFADDRFSTVVSVGSIKHWPDRAAGMAELVRVLRPGGRLTVLEIDRGCTFEAAQGFVARMNAPKLARGPLLWHFRTYVAGQGLELDEARAMVRDLPLQEVSVSRIAQDPTLLVVGRKAPA</sequence>